<proteinExistence type="predicted"/>
<feature type="transmembrane region" description="Helical" evidence="1">
    <location>
        <begin position="16"/>
        <end position="34"/>
    </location>
</feature>
<reference evidence="2 3" key="1">
    <citation type="submission" date="2024-09" db="EMBL/GenBank/DDBJ databases">
        <title>Laminarin stimulates single cell rates of sulfate reduction while oxygen inhibits transcriptomic activity in coastal marine sediment.</title>
        <authorList>
            <person name="Lindsay M."/>
            <person name="Orcutt B."/>
            <person name="Emerson D."/>
            <person name="Stepanauskas R."/>
            <person name="D'Angelo T."/>
        </authorList>
    </citation>
    <scope>NUCLEOTIDE SEQUENCE [LARGE SCALE GENOMIC DNA]</scope>
    <source>
        <strain evidence="2">SAG AM-311-K15</strain>
    </source>
</reference>
<evidence type="ECO:0000256" key="1">
    <source>
        <dbReference type="SAM" id="Phobius"/>
    </source>
</evidence>
<accession>A0ABV6Z6H0</accession>
<protein>
    <recommendedName>
        <fullName evidence="4">Transmembrane protein</fullName>
    </recommendedName>
</protein>
<sequence length="130" mass="15436">MRTSTQSAETGFNYQHLLWILIVFFCALCIYSYFQEQDKASKEKEIALAKCQENDTESSCQEKIEAHHDKCFNFNYKPASRGSPAQFNRAQYYQCLMMGPEEWLQDRKKQYLQQLKNDQKIQEIIDQTLE</sequence>
<evidence type="ECO:0008006" key="4">
    <source>
        <dbReference type="Google" id="ProtNLM"/>
    </source>
</evidence>
<keyword evidence="1" id="KW-0472">Membrane</keyword>
<evidence type="ECO:0000313" key="2">
    <source>
        <dbReference type="EMBL" id="MFC1854044.1"/>
    </source>
</evidence>
<gene>
    <name evidence="2" type="ORF">ACFL27_28000</name>
</gene>
<name>A0ABV6Z6H0_UNCC1</name>
<organism evidence="2 3">
    <name type="scientific">candidate division CSSED10-310 bacterium</name>
    <dbReference type="NCBI Taxonomy" id="2855610"/>
    <lineage>
        <taxon>Bacteria</taxon>
        <taxon>Bacteria division CSSED10-310</taxon>
    </lineage>
</organism>
<dbReference type="EMBL" id="JBHPBY010000692">
    <property type="protein sequence ID" value="MFC1854044.1"/>
    <property type="molecule type" value="Genomic_DNA"/>
</dbReference>
<comment type="caution">
    <text evidence="2">The sequence shown here is derived from an EMBL/GenBank/DDBJ whole genome shotgun (WGS) entry which is preliminary data.</text>
</comment>
<dbReference type="Proteomes" id="UP001594351">
    <property type="component" value="Unassembled WGS sequence"/>
</dbReference>
<keyword evidence="1" id="KW-1133">Transmembrane helix</keyword>
<keyword evidence="3" id="KW-1185">Reference proteome</keyword>
<keyword evidence="1" id="KW-0812">Transmembrane</keyword>
<evidence type="ECO:0000313" key="3">
    <source>
        <dbReference type="Proteomes" id="UP001594351"/>
    </source>
</evidence>